<dbReference type="EMBL" id="SLWF01000041">
    <property type="protein sequence ID" value="TCN78105.1"/>
    <property type="molecule type" value="Genomic_DNA"/>
</dbReference>
<organism evidence="2 3">
    <name type="scientific">Shewanella fodinae</name>
    <dbReference type="NCBI Taxonomy" id="552357"/>
    <lineage>
        <taxon>Bacteria</taxon>
        <taxon>Pseudomonadati</taxon>
        <taxon>Pseudomonadota</taxon>
        <taxon>Gammaproteobacteria</taxon>
        <taxon>Alteromonadales</taxon>
        <taxon>Shewanellaceae</taxon>
        <taxon>Shewanella</taxon>
    </lineage>
</organism>
<protein>
    <submittedName>
        <fullName evidence="2">Uncharacterized protein</fullName>
    </submittedName>
</protein>
<evidence type="ECO:0000313" key="2">
    <source>
        <dbReference type="EMBL" id="TCN78105.1"/>
    </source>
</evidence>
<dbReference type="AlphaFoldDB" id="A0A4R2F1I0"/>
<name>A0A4R2F1I0_9GAMM</name>
<proteinExistence type="predicted"/>
<feature type="region of interest" description="Disordered" evidence="1">
    <location>
        <begin position="1"/>
        <end position="29"/>
    </location>
</feature>
<accession>A0A4R2F1I0</accession>
<sequence length="29" mass="3236">MNSDKEILRGSESQPPFGAAEDVAEKWRS</sequence>
<evidence type="ECO:0000256" key="1">
    <source>
        <dbReference type="SAM" id="MobiDB-lite"/>
    </source>
</evidence>
<gene>
    <name evidence="2" type="ORF">EDC91_14116</name>
</gene>
<evidence type="ECO:0000313" key="3">
    <source>
        <dbReference type="Proteomes" id="UP000294832"/>
    </source>
</evidence>
<keyword evidence="3" id="KW-1185">Reference proteome</keyword>
<dbReference type="Proteomes" id="UP000294832">
    <property type="component" value="Unassembled WGS sequence"/>
</dbReference>
<reference evidence="2 3" key="1">
    <citation type="submission" date="2019-03" db="EMBL/GenBank/DDBJ databases">
        <title>Freshwater and sediment microbial communities from various areas in North America, analyzing microbe dynamics in response to fracking.</title>
        <authorList>
            <person name="Lamendella R."/>
        </authorList>
    </citation>
    <scope>NUCLEOTIDE SEQUENCE [LARGE SCALE GENOMIC DNA]</scope>
    <source>
        <strain evidence="2 3">74A</strain>
    </source>
</reference>
<comment type="caution">
    <text evidence="2">The sequence shown here is derived from an EMBL/GenBank/DDBJ whole genome shotgun (WGS) entry which is preliminary data.</text>
</comment>